<dbReference type="InterPro" id="IPR036837">
    <property type="entry name" value="Cation_efflux_CTD_sf"/>
</dbReference>
<evidence type="ECO:0000259" key="7">
    <source>
        <dbReference type="Pfam" id="PF01545"/>
    </source>
</evidence>
<dbReference type="AlphaFoldDB" id="A0A1D9E0E1"/>
<keyword evidence="9" id="KW-1185">Reference proteome</keyword>
<evidence type="ECO:0000256" key="2">
    <source>
        <dbReference type="ARBA" id="ARBA00022448"/>
    </source>
</evidence>
<dbReference type="GO" id="GO:0016020">
    <property type="term" value="C:membrane"/>
    <property type="evidence" value="ECO:0007669"/>
    <property type="project" value="UniProtKB-SubCell"/>
</dbReference>
<evidence type="ECO:0000256" key="4">
    <source>
        <dbReference type="ARBA" id="ARBA00022989"/>
    </source>
</evidence>
<dbReference type="STRING" id="535712.A4Z71_06095"/>
<dbReference type="InterPro" id="IPR058533">
    <property type="entry name" value="Cation_efflux_TM"/>
</dbReference>
<dbReference type="OrthoDB" id="9806522at2"/>
<dbReference type="KEGG" id="rpla:A4Z71_06095"/>
<dbReference type="RefSeq" id="WP_070955017.1">
    <property type="nucleotide sequence ID" value="NZ_CP015208.1"/>
</dbReference>
<proteinExistence type="predicted"/>
<dbReference type="SUPFAM" id="SSF161111">
    <property type="entry name" value="Cation efflux protein transmembrane domain-like"/>
    <property type="match status" value="1"/>
</dbReference>
<evidence type="ECO:0000256" key="1">
    <source>
        <dbReference type="ARBA" id="ARBA00004141"/>
    </source>
</evidence>
<evidence type="ECO:0000256" key="5">
    <source>
        <dbReference type="ARBA" id="ARBA00023136"/>
    </source>
</evidence>
<evidence type="ECO:0000313" key="9">
    <source>
        <dbReference type="Proteomes" id="UP000243784"/>
    </source>
</evidence>
<feature type="transmembrane region" description="Helical" evidence="6">
    <location>
        <begin position="112"/>
        <end position="134"/>
    </location>
</feature>
<dbReference type="Pfam" id="PF01545">
    <property type="entry name" value="Cation_efflux"/>
    <property type="match status" value="1"/>
</dbReference>
<feature type="transmembrane region" description="Helical" evidence="6">
    <location>
        <begin position="77"/>
        <end position="100"/>
    </location>
</feature>
<sequence>MSTEGSMRAIIAALMANIGIAITKFIAAAFSGSASMFAEGIHSVADSGNQVLLIIGGKRARRAATESHPFGYGRSRYIYAFMVSIVLFAIGGMFSIIEGINKLSHPHELEMVWLPLTVLAVAIVMESFSLRTAVKESNHIRGNQNWVEFVRHAKAPELPVILLEDLAALTGLVLAFGGVGLSVVTGDPIWDAIGTLAIGGLLVLVAIILGLETSSLLVGEGASTGDTARIREALVASAGVQSVIHMKTLYLGPEELMLGAKIAIAENSSGAEIAEIIDRAEVAVREAVPAARVIYLEPDLLRVAAKN</sequence>
<dbReference type="InterPro" id="IPR040177">
    <property type="entry name" value="SLC30A9"/>
</dbReference>
<dbReference type="InterPro" id="IPR002524">
    <property type="entry name" value="Cation_efflux"/>
</dbReference>
<protein>
    <submittedName>
        <fullName evidence="8">Cation diffusion facilitator family transporter</fullName>
    </submittedName>
</protein>
<keyword evidence="5 6" id="KW-0472">Membrane</keyword>
<feature type="transmembrane region" description="Helical" evidence="6">
    <location>
        <begin position="161"/>
        <end position="183"/>
    </location>
</feature>
<dbReference type="PANTHER" id="PTHR13414">
    <property type="entry name" value="HUEL-CATION TRANSPORTER"/>
    <property type="match status" value="1"/>
</dbReference>
<dbReference type="NCBIfam" id="TIGR01297">
    <property type="entry name" value="CDF"/>
    <property type="match status" value="1"/>
</dbReference>
<dbReference type="Gene3D" id="1.20.1510.10">
    <property type="entry name" value="Cation efflux protein transmembrane domain"/>
    <property type="match status" value="1"/>
</dbReference>
<evidence type="ECO:0000256" key="6">
    <source>
        <dbReference type="SAM" id="Phobius"/>
    </source>
</evidence>
<name>A0A1D9E0E1_9MICO</name>
<organism evidence="8 9">
    <name type="scientific">Candidatus Rhodoluna planktonica</name>
    <dbReference type="NCBI Taxonomy" id="535712"/>
    <lineage>
        <taxon>Bacteria</taxon>
        <taxon>Bacillati</taxon>
        <taxon>Actinomycetota</taxon>
        <taxon>Actinomycetes</taxon>
        <taxon>Micrococcales</taxon>
        <taxon>Microbacteriaceae</taxon>
        <taxon>Luna cluster</taxon>
        <taxon>Luna-1 subcluster</taxon>
        <taxon>Rhodoluna</taxon>
    </lineage>
</organism>
<feature type="transmembrane region" description="Helical" evidence="6">
    <location>
        <begin position="189"/>
        <end position="211"/>
    </location>
</feature>
<dbReference type="GO" id="GO:0006829">
    <property type="term" value="P:zinc ion transport"/>
    <property type="evidence" value="ECO:0007669"/>
    <property type="project" value="InterPro"/>
</dbReference>
<reference evidence="8 9" key="1">
    <citation type="journal article" date="2016" name="Biochim. Biophys. Acta">
        <title>Photochemical characterization of actinorhodopsin and its functional existence in the natural host.</title>
        <authorList>
            <person name="Nakamura S."/>
            <person name="Kikukawa T."/>
            <person name="Tamogami J."/>
            <person name="Kamiya M."/>
            <person name="Aizawa T."/>
            <person name="Hahn M.W."/>
            <person name="Ihara K."/>
            <person name="Kamo N."/>
            <person name="Demura M."/>
        </authorList>
    </citation>
    <scope>NUCLEOTIDE SEQUENCE [LARGE SCALE GENOMIC DNA]</scope>
    <source>
        <strain evidence="8 9">MWH-Dar1</strain>
    </source>
</reference>
<dbReference type="GO" id="GO:0008324">
    <property type="term" value="F:monoatomic cation transmembrane transporter activity"/>
    <property type="evidence" value="ECO:0007669"/>
    <property type="project" value="InterPro"/>
</dbReference>
<keyword evidence="2" id="KW-0813">Transport</keyword>
<feature type="domain" description="Cation efflux protein transmembrane" evidence="7">
    <location>
        <begin position="10"/>
        <end position="218"/>
    </location>
</feature>
<accession>A0A1D9E0E1</accession>
<evidence type="ECO:0000256" key="3">
    <source>
        <dbReference type="ARBA" id="ARBA00022692"/>
    </source>
</evidence>
<gene>
    <name evidence="8" type="ORF">A4Z71_06095</name>
</gene>
<comment type="subcellular location">
    <subcellularLocation>
        <location evidence="1">Membrane</location>
        <topology evidence="1">Multi-pass membrane protein</topology>
    </subcellularLocation>
</comment>
<keyword evidence="4 6" id="KW-1133">Transmembrane helix</keyword>
<feature type="transmembrane region" description="Helical" evidence="6">
    <location>
        <begin position="6"/>
        <end position="27"/>
    </location>
</feature>
<dbReference type="SUPFAM" id="SSF160240">
    <property type="entry name" value="Cation efflux protein cytoplasmic domain-like"/>
    <property type="match status" value="1"/>
</dbReference>
<dbReference type="Proteomes" id="UP000243784">
    <property type="component" value="Chromosome"/>
</dbReference>
<dbReference type="InterPro" id="IPR027469">
    <property type="entry name" value="Cation_efflux_TMD_sf"/>
</dbReference>
<keyword evidence="3 6" id="KW-0812">Transmembrane</keyword>
<dbReference type="PANTHER" id="PTHR13414:SF9">
    <property type="entry name" value="PROTON-COUPLED ZINC ANTIPORTER SLC30A9, MITOCHONDRIAL"/>
    <property type="match status" value="1"/>
</dbReference>
<dbReference type="EMBL" id="CP015208">
    <property type="protein sequence ID" value="AOY56516.1"/>
    <property type="molecule type" value="Genomic_DNA"/>
</dbReference>
<evidence type="ECO:0000313" key="8">
    <source>
        <dbReference type="EMBL" id="AOY56516.1"/>
    </source>
</evidence>